<accession>A0A9P0QE49</accession>
<comment type="caution">
    <text evidence="1">The sequence shown here is derived from an EMBL/GenBank/DDBJ whole genome shotgun (WGS) entry which is preliminary data.</text>
</comment>
<dbReference type="Proteomes" id="UP001152888">
    <property type="component" value="Unassembled WGS sequence"/>
</dbReference>
<sequence>MQTKKRNHIPVSLQRDRACGALYKQHPWFHVLFPVQYRDSTHDRLWRKGDDRRMPGSYIHHVCTEYYWVMIQASW</sequence>
<proteinExistence type="predicted"/>
<dbReference type="AlphaFoldDB" id="A0A9P0QE49"/>
<reference evidence="1" key="1">
    <citation type="submission" date="2022-03" db="EMBL/GenBank/DDBJ databases">
        <authorList>
            <person name="Sayadi A."/>
        </authorList>
    </citation>
    <scope>NUCLEOTIDE SEQUENCE</scope>
</reference>
<keyword evidence="2" id="KW-1185">Reference proteome</keyword>
<protein>
    <submittedName>
        <fullName evidence="1">Uncharacterized protein</fullName>
    </submittedName>
</protein>
<evidence type="ECO:0000313" key="1">
    <source>
        <dbReference type="EMBL" id="CAH2017932.1"/>
    </source>
</evidence>
<organism evidence="1 2">
    <name type="scientific">Acanthoscelides obtectus</name>
    <name type="common">Bean weevil</name>
    <name type="synonym">Bruchus obtectus</name>
    <dbReference type="NCBI Taxonomy" id="200917"/>
    <lineage>
        <taxon>Eukaryota</taxon>
        <taxon>Metazoa</taxon>
        <taxon>Ecdysozoa</taxon>
        <taxon>Arthropoda</taxon>
        <taxon>Hexapoda</taxon>
        <taxon>Insecta</taxon>
        <taxon>Pterygota</taxon>
        <taxon>Neoptera</taxon>
        <taxon>Endopterygota</taxon>
        <taxon>Coleoptera</taxon>
        <taxon>Polyphaga</taxon>
        <taxon>Cucujiformia</taxon>
        <taxon>Chrysomeloidea</taxon>
        <taxon>Chrysomelidae</taxon>
        <taxon>Bruchinae</taxon>
        <taxon>Bruchini</taxon>
        <taxon>Acanthoscelides</taxon>
    </lineage>
</organism>
<evidence type="ECO:0000313" key="2">
    <source>
        <dbReference type="Proteomes" id="UP001152888"/>
    </source>
</evidence>
<gene>
    <name evidence="1" type="ORF">ACAOBT_LOCUS36317</name>
</gene>
<name>A0A9P0QE49_ACAOB</name>
<dbReference type="EMBL" id="CAKOFQ010009517">
    <property type="protein sequence ID" value="CAH2017932.1"/>
    <property type="molecule type" value="Genomic_DNA"/>
</dbReference>